<evidence type="ECO:0000313" key="1">
    <source>
        <dbReference type="EMBL" id="SBS89322.1"/>
    </source>
</evidence>
<dbReference type="Proteomes" id="UP000078560">
    <property type="component" value="Unassembled WGS sequence"/>
</dbReference>
<evidence type="ECO:0000313" key="2">
    <source>
        <dbReference type="Proteomes" id="UP000078560"/>
    </source>
</evidence>
<accession>A0A1A8WDM9</accession>
<proteinExistence type="predicted"/>
<dbReference type="AlphaFoldDB" id="A0A1A8WDM9"/>
<dbReference type="InterPro" id="IPR008780">
    <property type="entry name" value="Plasmodium_Vir"/>
</dbReference>
<reference evidence="2" key="1">
    <citation type="submission" date="2016-05" db="EMBL/GenBank/DDBJ databases">
        <authorList>
            <person name="Naeem Raeece"/>
        </authorList>
    </citation>
    <scope>NUCLEOTIDE SEQUENCE [LARGE SCALE GENOMIC DNA]</scope>
</reference>
<name>A0A1A8WDM9_PLAOA</name>
<organism evidence="1 2">
    <name type="scientific">Plasmodium ovale curtisi</name>
    <dbReference type="NCBI Taxonomy" id="864141"/>
    <lineage>
        <taxon>Eukaryota</taxon>
        <taxon>Sar</taxon>
        <taxon>Alveolata</taxon>
        <taxon>Apicomplexa</taxon>
        <taxon>Aconoidasida</taxon>
        <taxon>Haemosporida</taxon>
        <taxon>Plasmodiidae</taxon>
        <taxon>Plasmodium</taxon>
        <taxon>Plasmodium (Plasmodium)</taxon>
    </lineage>
</organism>
<protein>
    <submittedName>
        <fullName evidence="1">PIR Superfamily Protein</fullName>
    </submittedName>
</protein>
<gene>
    <name evidence="1" type="ORF">POVCU2_0053800</name>
</gene>
<dbReference type="Pfam" id="PF05795">
    <property type="entry name" value="Plasmodium_Vir"/>
    <property type="match status" value="1"/>
</dbReference>
<sequence length="297" mass="34632">MSSKNPEIYSFFKDFTEYKKYEQGIKVILEGGHDVAQCDYFSSDSRNFGNESAKDICVKFMILYNIIEEKRCQKIKFVDNKDFAYLNYWLNDLSKNTTGSNNITIKEFQMKVGSVEDTFAGVLLDNKLYDMNDEEFHNTNLLYELKFNYAKIFLHSSKMLQGNTPCIGYIQKYINTYKKCIIQCPDDDTNFCKALTYFKEEYAEHYFGDNCEVSVERRNTIIGLVLGPSFGTLCTILFLYKFTPFGQWMHAKIGTNNESHINLHEENNQPLLDNSDNKYINFDDSPYCISYYPSVNS</sequence>
<dbReference type="EMBL" id="FLQU01000714">
    <property type="protein sequence ID" value="SBS89322.1"/>
    <property type="molecule type" value="Genomic_DNA"/>
</dbReference>